<evidence type="ECO:0000256" key="6">
    <source>
        <dbReference type="ARBA" id="ARBA00022989"/>
    </source>
</evidence>
<sequence length="258" mass="28811">MMALVWKNIVVRYKQAYLGVAWAVIKPLTLVLVFTLIKSFIGIPTGGIPYPLLTFTALIPWIFFQESASEGVNSVTSNGALVKKIYFPREVFPITAMATKLVELSIGLVILAGLMAYYGVMPGIQALWIPVIIFYTMIVALTISFFGAALNVYYRDISQALPIALSLIMYASPVIYPLALVKDKLITQQAAGPWSEPLYQLYLTNPLAGIIDNFQRVLLRNLPLDWETLEPGLIATFLVLPLSYLYFKRAENYFADVI</sequence>
<keyword evidence="7 8" id="KW-0472">Membrane</keyword>
<feature type="transmembrane region" description="Helical" evidence="8">
    <location>
        <begin position="101"/>
        <end position="120"/>
    </location>
</feature>
<name>A0ABM9NH85_9GAMM</name>
<evidence type="ECO:0000256" key="3">
    <source>
        <dbReference type="ARBA" id="ARBA00022448"/>
    </source>
</evidence>
<evidence type="ECO:0000256" key="4">
    <source>
        <dbReference type="ARBA" id="ARBA00022475"/>
    </source>
</evidence>
<keyword evidence="5 8" id="KW-0812">Transmembrane</keyword>
<feature type="transmembrane region" description="Helical" evidence="8">
    <location>
        <begin position="160"/>
        <end position="179"/>
    </location>
</feature>
<proteinExistence type="inferred from homology"/>
<accession>A0ABM9NH85</accession>
<feature type="domain" description="ABC-2 type transporter transmembrane" evidence="9">
    <location>
        <begin position="2"/>
        <end position="179"/>
    </location>
</feature>
<evidence type="ECO:0000259" key="9">
    <source>
        <dbReference type="Pfam" id="PF01061"/>
    </source>
</evidence>
<dbReference type="InterPro" id="IPR013525">
    <property type="entry name" value="ABC2_TM"/>
</dbReference>
<dbReference type="PANTHER" id="PTHR30413">
    <property type="entry name" value="INNER MEMBRANE TRANSPORT PERMEASE"/>
    <property type="match status" value="1"/>
</dbReference>
<dbReference type="EMBL" id="OZ026884">
    <property type="protein sequence ID" value="CAL1239969.1"/>
    <property type="molecule type" value="Genomic_DNA"/>
</dbReference>
<protein>
    <submittedName>
        <fullName evidence="10">O-antigen export system, permease protein</fullName>
    </submittedName>
</protein>
<reference evidence="10 11" key="1">
    <citation type="submission" date="2024-04" db="EMBL/GenBank/DDBJ databases">
        <authorList>
            <person name="Cremers G."/>
        </authorList>
    </citation>
    <scope>NUCLEOTIDE SEQUENCE [LARGE SCALE GENOMIC DNA]</scope>
    <source>
        <strain evidence="10">MeCH1-AG</strain>
    </source>
</reference>
<feature type="transmembrane region" description="Helical" evidence="8">
    <location>
        <begin position="126"/>
        <end position="153"/>
    </location>
</feature>
<keyword evidence="6 8" id="KW-1133">Transmembrane helix</keyword>
<keyword evidence="4" id="KW-1003">Cell membrane</keyword>
<keyword evidence="3" id="KW-0813">Transport</keyword>
<evidence type="ECO:0000313" key="11">
    <source>
        <dbReference type="Proteomes" id="UP001497493"/>
    </source>
</evidence>
<dbReference type="PANTHER" id="PTHR30413:SF8">
    <property type="entry name" value="TRANSPORT PERMEASE PROTEIN"/>
    <property type="match status" value="1"/>
</dbReference>
<evidence type="ECO:0000256" key="2">
    <source>
        <dbReference type="ARBA" id="ARBA00007783"/>
    </source>
</evidence>
<keyword evidence="11" id="KW-1185">Reference proteome</keyword>
<evidence type="ECO:0000256" key="7">
    <source>
        <dbReference type="ARBA" id="ARBA00023136"/>
    </source>
</evidence>
<organism evidence="10 11">
    <name type="scientific">Candidatus Methylocalor cossyra</name>
    <dbReference type="NCBI Taxonomy" id="3108543"/>
    <lineage>
        <taxon>Bacteria</taxon>
        <taxon>Pseudomonadati</taxon>
        <taxon>Pseudomonadota</taxon>
        <taxon>Gammaproteobacteria</taxon>
        <taxon>Methylococcales</taxon>
        <taxon>Methylococcaceae</taxon>
        <taxon>Candidatus Methylocalor</taxon>
    </lineage>
</organism>
<gene>
    <name evidence="10" type="ORF">MECH1_V1_1193</name>
</gene>
<feature type="transmembrane region" description="Helical" evidence="8">
    <location>
        <begin position="20"/>
        <end position="41"/>
    </location>
</feature>
<evidence type="ECO:0000313" key="10">
    <source>
        <dbReference type="EMBL" id="CAL1239969.1"/>
    </source>
</evidence>
<comment type="subcellular location">
    <subcellularLocation>
        <location evidence="1">Cell inner membrane</location>
        <topology evidence="1">Multi-pass membrane protein</topology>
    </subcellularLocation>
</comment>
<evidence type="ECO:0000256" key="8">
    <source>
        <dbReference type="SAM" id="Phobius"/>
    </source>
</evidence>
<evidence type="ECO:0000256" key="5">
    <source>
        <dbReference type="ARBA" id="ARBA00022692"/>
    </source>
</evidence>
<comment type="similarity">
    <text evidence="2">Belongs to the ABC-2 integral membrane protein family.</text>
</comment>
<dbReference type="Pfam" id="PF01061">
    <property type="entry name" value="ABC2_membrane"/>
    <property type="match status" value="1"/>
</dbReference>
<evidence type="ECO:0000256" key="1">
    <source>
        <dbReference type="ARBA" id="ARBA00004429"/>
    </source>
</evidence>
<feature type="transmembrane region" description="Helical" evidence="8">
    <location>
        <begin position="47"/>
        <end position="64"/>
    </location>
</feature>
<dbReference type="Proteomes" id="UP001497493">
    <property type="component" value="Chromosome"/>
</dbReference>